<sequence>MKIVLIFILKRIMFWIILSFLIFILTAILLAVGGTKVYGFNYPNGQIKYRGYLKRCRDLVGLEKKYHENGNIKSKIRWKKNEMKSALFFYENGNLKTSIAYKNGEIDAGILNFYENGNLKSKMLYKNGVPEKFFKIYDKNKEVEEKVEKVELFYPNGNIESRSYFIVNKNVETVYQDGPDEKYYENGNLKSRVVFINGKVNGLMESYYENGNLESRIPFEDDEPLGIAEAYHENGNLKSKYYIDRLHIEYICCWCEDGKENKMLNLYNEKIKEIKEMYRKF</sequence>
<keyword evidence="1" id="KW-0812">Transmembrane</keyword>
<gene>
    <name evidence="2" type="ORF">CTM72_03455</name>
</gene>
<reference evidence="2 3" key="1">
    <citation type="submission" date="2017-11" db="EMBL/GenBank/DDBJ databases">
        <title>Genome sequencing of Fusobacterium periodonticum KCOM 1261.</title>
        <authorList>
            <person name="Kook J.-K."/>
            <person name="Park S.-N."/>
            <person name="Lim Y.K."/>
        </authorList>
    </citation>
    <scope>NUCLEOTIDE SEQUENCE [LARGE SCALE GENOMIC DNA]</scope>
    <source>
        <strain evidence="2 3">KCOM 1261</strain>
    </source>
</reference>
<dbReference type="InterPro" id="IPR011652">
    <property type="entry name" value="MORN_2"/>
</dbReference>
<dbReference type="RefSeq" id="WP_100024497.1">
    <property type="nucleotide sequence ID" value="NZ_CP024699.1"/>
</dbReference>
<dbReference type="Gene3D" id="3.90.930.1">
    <property type="match status" value="2"/>
</dbReference>
<organism evidence="2 3">
    <name type="scientific">Fusobacterium pseudoperiodonticum</name>
    <dbReference type="NCBI Taxonomy" id="2663009"/>
    <lineage>
        <taxon>Bacteria</taxon>
        <taxon>Fusobacteriati</taxon>
        <taxon>Fusobacteriota</taxon>
        <taxon>Fusobacteriia</taxon>
        <taxon>Fusobacteriales</taxon>
        <taxon>Fusobacteriaceae</taxon>
        <taxon>Fusobacterium</taxon>
    </lineage>
</organism>
<dbReference type="EMBL" id="CP024699">
    <property type="protein sequence ID" value="ATV58890.1"/>
    <property type="molecule type" value="Genomic_DNA"/>
</dbReference>
<dbReference type="Proteomes" id="UP000230056">
    <property type="component" value="Chromosome"/>
</dbReference>
<name>A0A2D3NU68_9FUSO</name>
<evidence type="ECO:0008006" key="4">
    <source>
        <dbReference type="Google" id="ProtNLM"/>
    </source>
</evidence>
<evidence type="ECO:0000313" key="3">
    <source>
        <dbReference type="Proteomes" id="UP000230056"/>
    </source>
</evidence>
<protein>
    <recommendedName>
        <fullName evidence="4">Toxin-antitoxin system YwqK family antitoxin</fullName>
    </recommendedName>
</protein>
<keyword evidence="1" id="KW-1133">Transmembrane helix</keyword>
<dbReference type="Pfam" id="PF07661">
    <property type="entry name" value="MORN_2"/>
    <property type="match status" value="7"/>
</dbReference>
<dbReference type="AlphaFoldDB" id="A0A2D3NU68"/>
<evidence type="ECO:0000313" key="2">
    <source>
        <dbReference type="EMBL" id="ATV58890.1"/>
    </source>
</evidence>
<dbReference type="SUPFAM" id="SSF82185">
    <property type="entry name" value="Histone H3 K4-specific methyltransferase SET7/9 N-terminal domain"/>
    <property type="match status" value="1"/>
</dbReference>
<evidence type="ECO:0000256" key="1">
    <source>
        <dbReference type="SAM" id="Phobius"/>
    </source>
</evidence>
<accession>A0A2D3NU68</accession>
<proteinExistence type="predicted"/>
<keyword evidence="1" id="KW-0472">Membrane</keyword>
<feature type="transmembrane region" description="Helical" evidence="1">
    <location>
        <begin position="12"/>
        <end position="33"/>
    </location>
</feature>